<protein>
    <submittedName>
        <fullName evidence="6">ABC transporter substrate-binding protein</fullName>
    </submittedName>
</protein>
<keyword evidence="4" id="KW-0732">Signal</keyword>
<comment type="similarity">
    <text evidence="2">Belongs to the bacterial solute-binding protein 8 family.</text>
</comment>
<keyword evidence="3" id="KW-0813">Transport</keyword>
<evidence type="ECO:0000256" key="4">
    <source>
        <dbReference type="ARBA" id="ARBA00022729"/>
    </source>
</evidence>
<feature type="domain" description="Fe/B12 periplasmic-binding" evidence="5">
    <location>
        <begin position="48"/>
        <end position="306"/>
    </location>
</feature>
<evidence type="ECO:0000256" key="1">
    <source>
        <dbReference type="ARBA" id="ARBA00004193"/>
    </source>
</evidence>
<evidence type="ECO:0000256" key="2">
    <source>
        <dbReference type="ARBA" id="ARBA00008814"/>
    </source>
</evidence>
<dbReference type="AlphaFoldDB" id="A0A974S2M2"/>
<gene>
    <name evidence="6" type="ORF">I6J18_13250</name>
</gene>
<evidence type="ECO:0000313" key="6">
    <source>
        <dbReference type="EMBL" id="QQT02668.1"/>
    </source>
</evidence>
<dbReference type="SUPFAM" id="SSF53807">
    <property type="entry name" value="Helical backbone' metal receptor"/>
    <property type="match status" value="1"/>
</dbReference>
<dbReference type="GO" id="GO:0030288">
    <property type="term" value="C:outer membrane-bounded periplasmic space"/>
    <property type="evidence" value="ECO:0007669"/>
    <property type="project" value="TreeGrafter"/>
</dbReference>
<dbReference type="Gene3D" id="3.40.50.1980">
    <property type="entry name" value="Nitrogenase molybdenum iron protein domain"/>
    <property type="match status" value="2"/>
</dbReference>
<comment type="subcellular location">
    <subcellularLocation>
        <location evidence="1">Cell membrane</location>
        <topology evidence="1">Lipid-anchor</topology>
    </subcellularLocation>
</comment>
<dbReference type="PANTHER" id="PTHR30532:SF26">
    <property type="entry name" value="IRON(3+)-HYDROXAMATE-BINDING PROTEIN FHUD"/>
    <property type="match status" value="1"/>
</dbReference>
<dbReference type="GO" id="GO:1901678">
    <property type="term" value="P:iron coordination entity transport"/>
    <property type="evidence" value="ECO:0007669"/>
    <property type="project" value="UniProtKB-ARBA"/>
</dbReference>
<evidence type="ECO:0000313" key="7">
    <source>
        <dbReference type="Proteomes" id="UP000595254"/>
    </source>
</evidence>
<organism evidence="6 7">
    <name type="scientific">Peribacillus psychrosaccharolyticus</name>
    <name type="common">Bacillus psychrosaccharolyticus</name>
    <dbReference type="NCBI Taxonomy" id="1407"/>
    <lineage>
        <taxon>Bacteria</taxon>
        <taxon>Bacillati</taxon>
        <taxon>Bacillota</taxon>
        <taxon>Bacilli</taxon>
        <taxon>Bacillales</taxon>
        <taxon>Bacillaceae</taxon>
        <taxon>Peribacillus</taxon>
    </lineage>
</organism>
<evidence type="ECO:0000256" key="3">
    <source>
        <dbReference type="ARBA" id="ARBA00022448"/>
    </source>
</evidence>
<reference evidence="6 7" key="1">
    <citation type="submission" date="2021-01" db="EMBL/GenBank/DDBJ databases">
        <title>FDA dAtabase for Regulatory Grade micrObial Sequences (FDA-ARGOS): Supporting development and validation of Infectious Disease Dx tests.</title>
        <authorList>
            <person name="Nelson B."/>
            <person name="Plummer A."/>
            <person name="Tallon L."/>
            <person name="Sadzewicz L."/>
            <person name="Zhao X."/>
            <person name="Boylan J."/>
            <person name="Ott S."/>
            <person name="Bowen H."/>
            <person name="Vavikolanu K."/>
            <person name="Mehta A."/>
            <person name="Aluvathingal J."/>
            <person name="Nadendla S."/>
            <person name="Myers T."/>
            <person name="Yan Y."/>
            <person name="Sichtig H."/>
        </authorList>
    </citation>
    <scope>NUCLEOTIDE SEQUENCE [LARGE SCALE GENOMIC DNA]</scope>
    <source>
        <strain evidence="6 7">FDAARGOS_1161</strain>
    </source>
</reference>
<dbReference type="EMBL" id="CP068053">
    <property type="protein sequence ID" value="QQT02668.1"/>
    <property type="molecule type" value="Genomic_DNA"/>
</dbReference>
<proteinExistence type="inferred from homology"/>
<keyword evidence="7" id="KW-1185">Reference proteome</keyword>
<dbReference type="PANTHER" id="PTHR30532">
    <property type="entry name" value="IRON III DICITRATE-BINDING PERIPLASMIC PROTEIN"/>
    <property type="match status" value="1"/>
</dbReference>
<dbReference type="InterPro" id="IPR051313">
    <property type="entry name" value="Bact_iron-sidero_bind"/>
</dbReference>
<dbReference type="Pfam" id="PF01497">
    <property type="entry name" value="Peripla_BP_2"/>
    <property type="match status" value="1"/>
</dbReference>
<dbReference type="KEGG" id="ppsr:I6J18_13250"/>
<evidence type="ECO:0000259" key="5">
    <source>
        <dbReference type="PROSITE" id="PS50983"/>
    </source>
</evidence>
<dbReference type="GO" id="GO:0005886">
    <property type="term" value="C:plasma membrane"/>
    <property type="evidence" value="ECO:0007669"/>
    <property type="project" value="UniProtKB-SubCell"/>
</dbReference>
<dbReference type="InterPro" id="IPR002491">
    <property type="entry name" value="ABC_transptr_periplasmic_BD"/>
</dbReference>
<sequence length="306" mass="33988">MGAFLCLLLLLTACGKDDEKSEKKSESEPKKEITLTDAMGEVKIPADPKRILASNLEDSLVALDVTPAAQWAIGTSVHDYLQPYLKDVPTIEWNMPLEQTINADPELIIFSSPSAIEEGKYEEYKKIAPTYVFKDEDAADWRKQLQIMGQIVDKEDKAKEVLADYDKKAEQAAKELKTSIGDESVAVIWVIAKQYYLLESNRYAGNVLYNDLGITQPKMIQDLPPAEASWNPIALEALTELDADHIFLASLPGEDGLQALKDSSVWKGLPAVKNNQVYDMEDPSNWTINGKIASDVTIDNVLKALK</sequence>
<dbReference type="Proteomes" id="UP000595254">
    <property type="component" value="Chromosome"/>
</dbReference>
<name>A0A974S2M2_PERPY</name>
<dbReference type="PROSITE" id="PS50983">
    <property type="entry name" value="FE_B12_PBP"/>
    <property type="match status" value="1"/>
</dbReference>
<accession>A0A974S2M2</accession>